<accession>A0AB35UH55</accession>
<comment type="caution">
    <text evidence="2">The sequence shown here is derived from an EMBL/GenBank/DDBJ whole genome shotgun (WGS) entry which is preliminary data.</text>
</comment>
<sequence length="99" mass="12126">MRMRCPNCHQQLKVNRIIKQADCEACHKQYQYHYRKINLIAWLLLILLISSVLVKCLSYFRTVWPAYYPLILILFNLAIYFITPREWIDKFIYQLIEKE</sequence>
<evidence type="ECO:0008006" key="4">
    <source>
        <dbReference type="Google" id="ProtNLM"/>
    </source>
</evidence>
<dbReference type="AlphaFoldDB" id="A0AB35UH55"/>
<dbReference type="InterPro" id="IPR036280">
    <property type="entry name" value="Multihaem_cyt_sf"/>
</dbReference>
<keyword evidence="1" id="KW-1133">Transmembrane helix</keyword>
<keyword evidence="1" id="KW-0472">Membrane</keyword>
<reference evidence="2" key="1">
    <citation type="submission" date="2022-03" db="EMBL/GenBank/DDBJ databases">
        <title>First case of bacteraemia caused by Dielma fastidiosa in a patient hospitalised with diverticulitis.</title>
        <authorList>
            <person name="Forman-Ankjaer B."/>
            <person name="Hvid-Jensen F."/>
            <person name="Kobel C.M."/>
            <person name="Greve T."/>
        </authorList>
    </citation>
    <scope>NUCLEOTIDE SEQUENCE</scope>
    <source>
        <strain evidence="2">AUH_DF_2021</strain>
    </source>
</reference>
<evidence type="ECO:0000256" key="1">
    <source>
        <dbReference type="SAM" id="Phobius"/>
    </source>
</evidence>
<dbReference type="SUPFAM" id="SSF48695">
    <property type="entry name" value="Multiheme cytochromes"/>
    <property type="match status" value="1"/>
</dbReference>
<proteinExistence type="predicted"/>
<dbReference type="Proteomes" id="UP001276902">
    <property type="component" value="Unassembled WGS sequence"/>
</dbReference>
<keyword evidence="1" id="KW-0812">Transmembrane</keyword>
<evidence type="ECO:0000313" key="2">
    <source>
        <dbReference type="EMBL" id="MDY5166695.1"/>
    </source>
</evidence>
<dbReference type="EMBL" id="JALDAW010000002">
    <property type="protein sequence ID" value="MDY5166695.1"/>
    <property type="molecule type" value="Genomic_DNA"/>
</dbReference>
<feature type="transmembrane region" description="Helical" evidence="1">
    <location>
        <begin position="66"/>
        <end position="83"/>
    </location>
</feature>
<protein>
    <recommendedName>
        <fullName evidence="4">CXXC-20-CXXC protein</fullName>
    </recommendedName>
</protein>
<evidence type="ECO:0000313" key="3">
    <source>
        <dbReference type="Proteomes" id="UP001276902"/>
    </source>
</evidence>
<organism evidence="2 3">
    <name type="scientific">Dielma fastidiosa</name>
    <dbReference type="NCBI Taxonomy" id="1034346"/>
    <lineage>
        <taxon>Bacteria</taxon>
        <taxon>Bacillati</taxon>
        <taxon>Bacillota</taxon>
        <taxon>Erysipelotrichia</taxon>
        <taxon>Erysipelotrichales</taxon>
        <taxon>Erysipelotrichaceae</taxon>
        <taxon>Dielma</taxon>
    </lineage>
</organism>
<gene>
    <name evidence="2" type="ORF">MQE39_00965</name>
</gene>
<feature type="transmembrane region" description="Helical" evidence="1">
    <location>
        <begin position="39"/>
        <end position="60"/>
    </location>
</feature>
<name>A0AB35UH55_9FIRM</name>
<dbReference type="RefSeq" id="WP_320882780.1">
    <property type="nucleotide sequence ID" value="NZ_BAABZA010000008.1"/>
</dbReference>